<organism evidence="4 5">
    <name type="scientific">Schizothecium vesticola</name>
    <dbReference type="NCBI Taxonomy" id="314040"/>
    <lineage>
        <taxon>Eukaryota</taxon>
        <taxon>Fungi</taxon>
        <taxon>Dikarya</taxon>
        <taxon>Ascomycota</taxon>
        <taxon>Pezizomycotina</taxon>
        <taxon>Sordariomycetes</taxon>
        <taxon>Sordariomycetidae</taxon>
        <taxon>Sordariales</taxon>
        <taxon>Schizotheciaceae</taxon>
        <taxon>Schizothecium</taxon>
    </lineage>
</organism>
<protein>
    <submittedName>
        <fullName evidence="4">Heterokaryon incompatibility protein-domain-containing protein</fullName>
    </submittedName>
</protein>
<gene>
    <name evidence="4" type="ORF">B0T18DRAFT_165259</name>
</gene>
<dbReference type="AlphaFoldDB" id="A0AA40EX26"/>
<dbReference type="InterPro" id="IPR058525">
    <property type="entry name" value="DUF8212"/>
</dbReference>
<evidence type="ECO:0000256" key="1">
    <source>
        <dbReference type="SAM" id="MobiDB-lite"/>
    </source>
</evidence>
<keyword evidence="5" id="KW-1185">Reference proteome</keyword>
<feature type="domain" description="Heterokaryon incompatibility" evidence="2">
    <location>
        <begin position="25"/>
        <end position="112"/>
    </location>
</feature>
<evidence type="ECO:0000313" key="4">
    <source>
        <dbReference type="EMBL" id="KAK0747101.1"/>
    </source>
</evidence>
<sequence>MRLLNTSTLELHSFLSARHIDTPKYAILSHTWEDEEILFQDVRDGPHTIPRDKKGFAKVAGSARYAKAKGFDWIWIDTCCIDKSSSAELSEAINSMFLWYRLAEICFAYLSDVRSPVEFASSRWFTRGWTLQELIAPLEVEFLNSDWKLLGNRKGLAGSLSGITGVDERLLAGDSFITAYSISTRMAWASHRQTSREEDLAYSLLGIFNVTMPLIYGEGLQSAFRRLQEEIIETSGDQSIFAFRQYYWKKNGSPRHVVANPMTHYLASHPIYFGKGENIIDDDPYERNHTALHPITLHPHGVTFRAIVGPATYHLNEKTSMKTQLVILNCCFQNDPLARPAFLVADFDGLLARLKSPLLRALPSPGEGVISVQSKGWGPGPGPEGEKARG</sequence>
<feature type="domain" description="DUF8212" evidence="3">
    <location>
        <begin position="223"/>
        <end position="254"/>
    </location>
</feature>
<comment type="caution">
    <text evidence="4">The sequence shown here is derived from an EMBL/GenBank/DDBJ whole genome shotgun (WGS) entry which is preliminary data.</text>
</comment>
<dbReference type="EMBL" id="JAUKUD010000004">
    <property type="protein sequence ID" value="KAK0747101.1"/>
    <property type="molecule type" value="Genomic_DNA"/>
</dbReference>
<dbReference type="Pfam" id="PF26640">
    <property type="entry name" value="DUF8212"/>
    <property type="match status" value="1"/>
</dbReference>
<feature type="region of interest" description="Disordered" evidence="1">
    <location>
        <begin position="370"/>
        <end position="390"/>
    </location>
</feature>
<evidence type="ECO:0000259" key="3">
    <source>
        <dbReference type="Pfam" id="PF26640"/>
    </source>
</evidence>
<evidence type="ECO:0000259" key="2">
    <source>
        <dbReference type="Pfam" id="PF06985"/>
    </source>
</evidence>
<dbReference type="Pfam" id="PF06985">
    <property type="entry name" value="HET"/>
    <property type="match status" value="1"/>
</dbReference>
<proteinExistence type="predicted"/>
<reference evidence="4" key="1">
    <citation type="submission" date="2023-06" db="EMBL/GenBank/DDBJ databases">
        <title>Genome-scale phylogeny and comparative genomics of the fungal order Sordariales.</title>
        <authorList>
            <consortium name="Lawrence Berkeley National Laboratory"/>
            <person name="Hensen N."/>
            <person name="Bonometti L."/>
            <person name="Westerberg I."/>
            <person name="Brannstrom I.O."/>
            <person name="Guillou S."/>
            <person name="Cros-Aarteil S."/>
            <person name="Calhoun S."/>
            <person name="Haridas S."/>
            <person name="Kuo A."/>
            <person name="Mondo S."/>
            <person name="Pangilinan J."/>
            <person name="Riley R."/>
            <person name="LaButti K."/>
            <person name="Andreopoulos B."/>
            <person name="Lipzen A."/>
            <person name="Chen C."/>
            <person name="Yanf M."/>
            <person name="Daum C."/>
            <person name="Ng V."/>
            <person name="Clum A."/>
            <person name="Steindorff A."/>
            <person name="Ohm R."/>
            <person name="Martin F."/>
            <person name="Silar P."/>
            <person name="Natvig D."/>
            <person name="Lalanne C."/>
            <person name="Gautier V."/>
            <person name="Ament-velasquez S.L."/>
            <person name="Kruys A."/>
            <person name="Hutchinson M.I."/>
            <person name="Powell A.J."/>
            <person name="Barry K."/>
            <person name="Miller A.N."/>
            <person name="Grigoriev I.V."/>
            <person name="Debuchy R."/>
            <person name="Gladieux P."/>
            <person name="Thoren M.H."/>
            <person name="Johannesson H."/>
        </authorList>
    </citation>
    <scope>NUCLEOTIDE SEQUENCE</scope>
    <source>
        <strain evidence="4">SMH3187-1</strain>
    </source>
</reference>
<dbReference type="Proteomes" id="UP001172155">
    <property type="component" value="Unassembled WGS sequence"/>
</dbReference>
<dbReference type="InterPro" id="IPR010730">
    <property type="entry name" value="HET"/>
</dbReference>
<accession>A0AA40EX26</accession>
<dbReference type="PANTHER" id="PTHR10622:SF10">
    <property type="entry name" value="HET DOMAIN-CONTAINING PROTEIN"/>
    <property type="match status" value="1"/>
</dbReference>
<evidence type="ECO:0000313" key="5">
    <source>
        <dbReference type="Proteomes" id="UP001172155"/>
    </source>
</evidence>
<dbReference type="PANTHER" id="PTHR10622">
    <property type="entry name" value="HET DOMAIN-CONTAINING PROTEIN"/>
    <property type="match status" value="1"/>
</dbReference>
<name>A0AA40EX26_9PEZI</name>